<accession>A0A0B5QB27</accession>
<feature type="region of interest" description="Disordered" evidence="1">
    <location>
        <begin position="139"/>
        <end position="163"/>
    </location>
</feature>
<name>A0A0B5QB27_CLOBE</name>
<dbReference type="SUPFAM" id="SSF54292">
    <property type="entry name" value="2Fe-2S ferredoxin-like"/>
    <property type="match status" value="1"/>
</dbReference>
<dbReference type="Gene3D" id="3.10.20.30">
    <property type="match status" value="1"/>
</dbReference>
<dbReference type="OrthoDB" id="9810588at2"/>
<dbReference type="PANTHER" id="PTHR42895:SF2">
    <property type="entry name" value="IRON-SULFUR CLUSTER PROTEIN"/>
    <property type="match status" value="1"/>
</dbReference>
<evidence type="ECO:0000259" key="2">
    <source>
        <dbReference type="PROSITE" id="PS51085"/>
    </source>
</evidence>
<reference evidence="4" key="1">
    <citation type="submission" date="2014-12" db="EMBL/GenBank/DDBJ databases">
        <title>Genome sequence of Clostridium beijerinckii strain 59B.</title>
        <authorList>
            <person name="Little G.T."/>
            <person name="Minton N.P."/>
        </authorList>
    </citation>
    <scope>NUCLEOTIDE SEQUENCE [LARGE SCALE GENOMIC DNA]</scope>
    <source>
        <strain evidence="4">59B</strain>
    </source>
</reference>
<dbReference type="EMBL" id="CP010086">
    <property type="protein sequence ID" value="AJG98150.1"/>
    <property type="molecule type" value="Genomic_DNA"/>
</dbReference>
<evidence type="ECO:0000313" key="3">
    <source>
        <dbReference type="EMBL" id="AJG98150.1"/>
    </source>
</evidence>
<organism evidence="3 4">
    <name type="scientific">Clostridium beijerinckii</name>
    <name type="common">Clostridium MP</name>
    <dbReference type="NCBI Taxonomy" id="1520"/>
    <lineage>
        <taxon>Bacteria</taxon>
        <taxon>Bacillati</taxon>
        <taxon>Bacillota</taxon>
        <taxon>Clostridia</taxon>
        <taxon>Eubacteriales</taxon>
        <taxon>Clostridiaceae</taxon>
        <taxon>Clostridium</taxon>
    </lineage>
</organism>
<feature type="domain" description="2Fe-2S ferredoxin-type" evidence="2">
    <location>
        <begin position="1"/>
        <end position="92"/>
    </location>
</feature>
<sequence length="163" mass="18374">MSVRVKFISEVEVKDEKKVLKAAKNAKVKINDSCEGKGKCGKCVIKVIEGKLSEPTKEELKVLGKEKIDDGYRLACQTRILEDSVIEIIDSEDIKAKKDTKCGALKVKDSDKIKLRKEDMDDNDKVEASETKEVKIKIDSDDNKLNHKVHNKDTAKKNKKSDK</sequence>
<dbReference type="STRING" id="1520.LF65_01542"/>
<dbReference type="AlphaFoldDB" id="A0A0B5QB27"/>
<dbReference type="Proteomes" id="UP000031866">
    <property type="component" value="Chromosome"/>
</dbReference>
<dbReference type="InterPro" id="IPR001041">
    <property type="entry name" value="2Fe-2S_ferredoxin-type"/>
</dbReference>
<dbReference type="PROSITE" id="PS51085">
    <property type="entry name" value="2FE2S_FER_2"/>
    <property type="match status" value="1"/>
</dbReference>
<dbReference type="PANTHER" id="PTHR42895">
    <property type="entry name" value="IRON-SULFUR CLUSTER-BINDING PROTEIN-RELATED"/>
    <property type="match status" value="1"/>
</dbReference>
<dbReference type="InterPro" id="IPR012675">
    <property type="entry name" value="Beta-grasp_dom_sf"/>
</dbReference>
<evidence type="ECO:0000256" key="1">
    <source>
        <dbReference type="SAM" id="MobiDB-lite"/>
    </source>
</evidence>
<dbReference type="InterPro" id="IPR036010">
    <property type="entry name" value="2Fe-2S_ferredoxin-like_sf"/>
</dbReference>
<dbReference type="InterPro" id="IPR052911">
    <property type="entry name" value="Corrinoid_activation_enz"/>
</dbReference>
<dbReference type="CDD" id="cd00207">
    <property type="entry name" value="fer2"/>
    <property type="match status" value="1"/>
</dbReference>
<protein>
    <recommendedName>
        <fullName evidence="2">2Fe-2S ferredoxin-type domain-containing protein</fullName>
    </recommendedName>
</protein>
<proteinExistence type="predicted"/>
<dbReference type="RefSeq" id="WP_041895324.1">
    <property type="nucleotide sequence ID" value="NZ_CP010086.2"/>
</dbReference>
<dbReference type="GO" id="GO:0051536">
    <property type="term" value="F:iron-sulfur cluster binding"/>
    <property type="evidence" value="ECO:0007669"/>
    <property type="project" value="InterPro"/>
</dbReference>
<evidence type="ECO:0000313" key="4">
    <source>
        <dbReference type="Proteomes" id="UP000031866"/>
    </source>
</evidence>
<dbReference type="Pfam" id="PF00111">
    <property type="entry name" value="Fer2"/>
    <property type="match status" value="1"/>
</dbReference>
<gene>
    <name evidence="3" type="ORF">LF65_01542</name>
</gene>
<dbReference type="KEGG" id="cbei:LF65_01542"/>